<name>A0A3B0ZLV9_9ZZZZ</name>
<proteinExistence type="predicted"/>
<accession>A0A3B0ZLV9</accession>
<dbReference type="CDD" id="cd00118">
    <property type="entry name" value="LysM"/>
    <property type="match status" value="1"/>
</dbReference>
<dbReference type="Pfam" id="PF01476">
    <property type="entry name" value="LysM"/>
    <property type="match status" value="1"/>
</dbReference>
<dbReference type="EMBL" id="UOFT01000038">
    <property type="protein sequence ID" value="VAW94418.1"/>
    <property type="molecule type" value="Genomic_DNA"/>
</dbReference>
<dbReference type="AlphaFoldDB" id="A0A3B0ZLV9"/>
<dbReference type="PROSITE" id="PS51782">
    <property type="entry name" value="LYSM"/>
    <property type="match status" value="1"/>
</dbReference>
<dbReference type="SMART" id="SM00257">
    <property type="entry name" value="LysM"/>
    <property type="match status" value="1"/>
</dbReference>
<dbReference type="InterPro" id="IPR036779">
    <property type="entry name" value="LysM_dom_sf"/>
</dbReference>
<evidence type="ECO:0000259" key="2">
    <source>
        <dbReference type="PROSITE" id="PS51782"/>
    </source>
</evidence>
<reference evidence="3" key="1">
    <citation type="submission" date="2018-06" db="EMBL/GenBank/DDBJ databases">
        <authorList>
            <person name="Zhirakovskaya E."/>
        </authorList>
    </citation>
    <scope>NUCLEOTIDE SEQUENCE</scope>
</reference>
<dbReference type="Gene3D" id="3.10.350.10">
    <property type="entry name" value="LysM domain"/>
    <property type="match status" value="1"/>
</dbReference>
<keyword evidence="1" id="KW-0472">Membrane</keyword>
<protein>
    <recommendedName>
        <fullName evidence="2">LysM domain-containing protein</fullName>
    </recommendedName>
</protein>
<feature type="transmembrane region" description="Helical" evidence="1">
    <location>
        <begin position="278"/>
        <end position="302"/>
    </location>
</feature>
<evidence type="ECO:0000256" key="1">
    <source>
        <dbReference type="SAM" id="Phobius"/>
    </source>
</evidence>
<feature type="transmembrane region" description="Helical" evidence="1">
    <location>
        <begin position="250"/>
        <end position="272"/>
    </location>
</feature>
<feature type="domain" description="LysM" evidence="2">
    <location>
        <begin position="12"/>
        <end position="66"/>
    </location>
</feature>
<organism evidence="3">
    <name type="scientific">hydrothermal vent metagenome</name>
    <dbReference type="NCBI Taxonomy" id="652676"/>
    <lineage>
        <taxon>unclassified sequences</taxon>
        <taxon>metagenomes</taxon>
        <taxon>ecological metagenomes</taxon>
    </lineage>
</organism>
<gene>
    <name evidence="3" type="ORF">MNBD_GAMMA23-2550</name>
</gene>
<keyword evidence="1" id="KW-1133">Transmembrane helix</keyword>
<dbReference type="InterPro" id="IPR018392">
    <property type="entry name" value="LysM"/>
</dbReference>
<evidence type="ECO:0000313" key="3">
    <source>
        <dbReference type="EMBL" id="VAW94418.1"/>
    </source>
</evidence>
<keyword evidence="1" id="KW-0812">Transmembrane</keyword>
<sequence length="322" mass="34879">MITNRSTNTDTIFYHVRPGDNLGKIIKRYHGSVTTPQREAIINQIKIDNPNLKNPNKIYPNQLLQLSIPPQYCSTTSHQGSTPVLQIDKELIKPLQSQWQRSNPQEKKLLSTLTPIMLGTGSASMTMLNKTFTANTPLLTEMAQNYDNYRAGTITKGQYDYRRKKLVSNLKTRLGPLGKILSGTRTQSEVIRISKTKGRAPTQNITRQIGRMNRLAKHAARGGVVLSAVSLGLACNEIANTQDTHKKNKILVESLGGLAGGIIAGGAILLMFTPVGWVAALAVGVAGAVGGYAAGTASSYLYDTYGNKVNIVSATGVSQLCR</sequence>